<dbReference type="GO" id="GO:0005524">
    <property type="term" value="F:ATP binding"/>
    <property type="evidence" value="ECO:0007669"/>
    <property type="project" value="UniProtKB-KW"/>
</dbReference>
<evidence type="ECO:0000259" key="15">
    <source>
        <dbReference type="PROSITE" id="PS50109"/>
    </source>
</evidence>
<keyword evidence="13 14" id="KW-0472">Membrane</keyword>
<dbReference type="InterPro" id="IPR003660">
    <property type="entry name" value="HAMP_dom"/>
</dbReference>
<evidence type="ECO:0000256" key="3">
    <source>
        <dbReference type="ARBA" id="ARBA00012438"/>
    </source>
</evidence>
<keyword evidence="7 14" id="KW-0812">Transmembrane</keyword>
<evidence type="ECO:0000256" key="12">
    <source>
        <dbReference type="ARBA" id="ARBA00023012"/>
    </source>
</evidence>
<evidence type="ECO:0000259" key="16">
    <source>
        <dbReference type="PROSITE" id="PS50885"/>
    </source>
</evidence>
<dbReference type="PANTHER" id="PTHR45528:SF1">
    <property type="entry name" value="SENSOR HISTIDINE KINASE CPXA"/>
    <property type="match status" value="1"/>
</dbReference>
<evidence type="ECO:0000256" key="13">
    <source>
        <dbReference type="ARBA" id="ARBA00023136"/>
    </source>
</evidence>
<dbReference type="SUPFAM" id="SSF47384">
    <property type="entry name" value="Homodimeric domain of signal transducing histidine kinase"/>
    <property type="match status" value="1"/>
</dbReference>
<evidence type="ECO:0000313" key="18">
    <source>
        <dbReference type="Proteomes" id="UP000469523"/>
    </source>
</evidence>
<dbReference type="SMART" id="SM00388">
    <property type="entry name" value="HisKA"/>
    <property type="match status" value="1"/>
</dbReference>
<dbReference type="GO" id="GO:0005886">
    <property type="term" value="C:plasma membrane"/>
    <property type="evidence" value="ECO:0007669"/>
    <property type="project" value="UniProtKB-SubCell"/>
</dbReference>
<dbReference type="Pfam" id="PF02518">
    <property type="entry name" value="HATPase_c"/>
    <property type="match status" value="1"/>
</dbReference>
<keyword evidence="9 17" id="KW-0418">Kinase</keyword>
<evidence type="ECO:0000256" key="9">
    <source>
        <dbReference type="ARBA" id="ARBA00022777"/>
    </source>
</evidence>
<evidence type="ECO:0000256" key="11">
    <source>
        <dbReference type="ARBA" id="ARBA00022989"/>
    </source>
</evidence>
<reference evidence="17 18" key="1">
    <citation type="submission" date="2019-09" db="EMBL/GenBank/DDBJ databases">
        <title>In-depth cultivation of the pig gut microbiome towards novel bacterial diversity and tailored functional studies.</title>
        <authorList>
            <person name="Wylensek D."/>
            <person name="Hitch T.C.A."/>
            <person name="Clavel T."/>
        </authorList>
    </citation>
    <scope>NUCLEOTIDE SEQUENCE [LARGE SCALE GENOMIC DNA]</scope>
    <source>
        <strain evidence="17 18">WCA3-693-APC-4?</strain>
    </source>
</reference>
<accession>A0A6N7XN60</accession>
<keyword evidence="4" id="KW-1003">Cell membrane</keyword>
<dbReference type="CDD" id="cd00082">
    <property type="entry name" value="HisKA"/>
    <property type="match status" value="1"/>
</dbReference>
<feature type="transmembrane region" description="Helical" evidence="14">
    <location>
        <begin position="6"/>
        <end position="29"/>
    </location>
</feature>
<name>A0A6N7XN60_9FIRM</name>
<dbReference type="SUPFAM" id="SSF55874">
    <property type="entry name" value="ATPase domain of HSP90 chaperone/DNA topoisomerase II/histidine kinase"/>
    <property type="match status" value="1"/>
</dbReference>
<dbReference type="InterPro" id="IPR003661">
    <property type="entry name" value="HisK_dim/P_dom"/>
</dbReference>
<dbReference type="EMBL" id="VUNQ01000027">
    <property type="protein sequence ID" value="MSU02242.1"/>
    <property type="molecule type" value="Genomic_DNA"/>
</dbReference>
<dbReference type="InterPro" id="IPR003594">
    <property type="entry name" value="HATPase_dom"/>
</dbReference>
<dbReference type="RefSeq" id="WP_154440912.1">
    <property type="nucleotide sequence ID" value="NZ_JAHLPJ010000001.1"/>
</dbReference>
<comment type="subcellular location">
    <subcellularLocation>
        <location evidence="2">Cell membrane</location>
        <topology evidence="2">Multi-pass membrane protein</topology>
    </subcellularLocation>
</comment>
<dbReference type="Gene3D" id="1.10.287.130">
    <property type="match status" value="1"/>
</dbReference>
<feature type="transmembrane region" description="Helical" evidence="14">
    <location>
        <begin position="167"/>
        <end position="189"/>
    </location>
</feature>
<keyword evidence="11 14" id="KW-1133">Transmembrane helix</keyword>
<dbReference type="InterPro" id="IPR036890">
    <property type="entry name" value="HATPase_C_sf"/>
</dbReference>
<dbReference type="CDD" id="cd06225">
    <property type="entry name" value="HAMP"/>
    <property type="match status" value="1"/>
</dbReference>
<feature type="domain" description="HAMP" evidence="16">
    <location>
        <begin position="187"/>
        <end position="239"/>
    </location>
</feature>
<dbReference type="GO" id="GO:0000155">
    <property type="term" value="F:phosphorelay sensor kinase activity"/>
    <property type="evidence" value="ECO:0007669"/>
    <property type="project" value="InterPro"/>
</dbReference>
<keyword evidence="8" id="KW-0547">Nucleotide-binding</keyword>
<evidence type="ECO:0000256" key="6">
    <source>
        <dbReference type="ARBA" id="ARBA00022679"/>
    </source>
</evidence>
<protein>
    <recommendedName>
        <fullName evidence="3">histidine kinase</fullName>
        <ecNumber evidence="3">2.7.13.3</ecNumber>
    </recommendedName>
</protein>
<dbReference type="AlphaFoldDB" id="A0A6N7XN60"/>
<dbReference type="PROSITE" id="PS50885">
    <property type="entry name" value="HAMP"/>
    <property type="match status" value="1"/>
</dbReference>
<keyword evidence="10" id="KW-0067">ATP-binding</keyword>
<dbReference type="SUPFAM" id="SSF158472">
    <property type="entry name" value="HAMP domain-like"/>
    <property type="match status" value="1"/>
</dbReference>
<gene>
    <name evidence="17" type="ORF">FYJ83_12245</name>
</gene>
<dbReference type="Pfam" id="PF00672">
    <property type="entry name" value="HAMP"/>
    <property type="match status" value="1"/>
</dbReference>
<dbReference type="Proteomes" id="UP000469523">
    <property type="component" value="Unassembled WGS sequence"/>
</dbReference>
<comment type="catalytic activity">
    <reaction evidence="1">
        <text>ATP + protein L-histidine = ADP + protein N-phospho-L-histidine.</text>
        <dbReference type="EC" id="2.7.13.3"/>
    </reaction>
</comment>
<sequence length="450" mass="52425">MKNYPLSLQIWIIIAIITLSISLLLSFILPSTLRDFFTREIYATITSAQDLVFNQFDSDIYRDYIGSDFFGRDEQLLENIRTVRHFIFYADNKSPLNLSMPAKFLEKVQNEALNQKNISQEYSGSIGNEKVFYIITKGKALNRDAFLVSYMGDSYREDLVQTLFRKLIGVMVVVFLFSWIPAILLSRYLSKPLVDLEKRVEKLANNEWNEPIELNREDEIGRLGKSVEYLRNQLIRQDEAEQSFLQHVSHELKTPVMVIQSYTEAIKDGIYPKGTLECSIDVIEGESKRLEKKVKDLLYLTKLDYLSNHETDKIRFSLDSLIQEVIDRLSWRRTDIHWNLELNPIFMEGDKEQWGIVIENLLDNQIRYADKRILVSLKNINNKIILRVWNDGPPIEDELLDTLFNKFNKGYKGEFGLGLAIVNKILNSYNSNIFAINENKGVSFYVEIHS</sequence>
<dbReference type="Pfam" id="PF00512">
    <property type="entry name" value="HisKA"/>
    <property type="match status" value="1"/>
</dbReference>
<evidence type="ECO:0000313" key="17">
    <source>
        <dbReference type="EMBL" id="MSU02242.1"/>
    </source>
</evidence>
<keyword evidence="5" id="KW-0597">Phosphoprotein</keyword>
<feature type="domain" description="Histidine kinase" evidence="15">
    <location>
        <begin position="247"/>
        <end position="450"/>
    </location>
</feature>
<dbReference type="InterPro" id="IPR036097">
    <property type="entry name" value="HisK_dim/P_sf"/>
</dbReference>
<evidence type="ECO:0000256" key="10">
    <source>
        <dbReference type="ARBA" id="ARBA00022840"/>
    </source>
</evidence>
<dbReference type="Gene3D" id="6.10.340.10">
    <property type="match status" value="1"/>
</dbReference>
<evidence type="ECO:0000256" key="5">
    <source>
        <dbReference type="ARBA" id="ARBA00022553"/>
    </source>
</evidence>
<evidence type="ECO:0000256" key="1">
    <source>
        <dbReference type="ARBA" id="ARBA00000085"/>
    </source>
</evidence>
<comment type="caution">
    <text evidence="17">The sequence shown here is derived from an EMBL/GenBank/DDBJ whole genome shotgun (WGS) entry which is preliminary data.</text>
</comment>
<evidence type="ECO:0000256" key="7">
    <source>
        <dbReference type="ARBA" id="ARBA00022692"/>
    </source>
</evidence>
<proteinExistence type="predicted"/>
<dbReference type="SMART" id="SM00304">
    <property type="entry name" value="HAMP"/>
    <property type="match status" value="1"/>
</dbReference>
<evidence type="ECO:0000256" key="14">
    <source>
        <dbReference type="SAM" id="Phobius"/>
    </source>
</evidence>
<evidence type="ECO:0000256" key="2">
    <source>
        <dbReference type="ARBA" id="ARBA00004651"/>
    </source>
</evidence>
<dbReference type="InterPro" id="IPR050398">
    <property type="entry name" value="HssS/ArlS-like"/>
</dbReference>
<dbReference type="PROSITE" id="PS50109">
    <property type="entry name" value="HIS_KIN"/>
    <property type="match status" value="1"/>
</dbReference>
<organism evidence="17 18">
    <name type="scientific">Tissierella pigra</name>
    <dbReference type="NCBI Taxonomy" id="2607614"/>
    <lineage>
        <taxon>Bacteria</taxon>
        <taxon>Bacillati</taxon>
        <taxon>Bacillota</taxon>
        <taxon>Tissierellia</taxon>
        <taxon>Tissierellales</taxon>
        <taxon>Tissierellaceae</taxon>
        <taxon>Tissierella</taxon>
    </lineage>
</organism>
<dbReference type="PANTHER" id="PTHR45528">
    <property type="entry name" value="SENSOR HISTIDINE KINASE CPXA"/>
    <property type="match status" value="1"/>
</dbReference>
<keyword evidence="18" id="KW-1185">Reference proteome</keyword>
<evidence type="ECO:0000256" key="4">
    <source>
        <dbReference type="ARBA" id="ARBA00022475"/>
    </source>
</evidence>
<keyword evidence="12" id="KW-0902">Two-component regulatory system</keyword>
<dbReference type="Gene3D" id="3.30.565.10">
    <property type="entry name" value="Histidine kinase-like ATPase, C-terminal domain"/>
    <property type="match status" value="1"/>
</dbReference>
<evidence type="ECO:0000256" key="8">
    <source>
        <dbReference type="ARBA" id="ARBA00022741"/>
    </source>
</evidence>
<dbReference type="InterPro" id="IPR005467">
    <property type="entry name" value="His_kinase_dom"/>
</dbReference>
<dbReference type="EC" id="2.7.13.3" evidence="3"/>
<dbReference type="SMART" id="SM00387">
    <property type="entry name" value="HATPase_c"/>
    <property type="match status" value="1"/>
</dbReference>
<keyword evidence="6" id="KW-0808">Transferase</keyword>